<proteinExistence type="predicted"/>
<evidence type="ECO:0000313" key="1">
    <source>
        <dbReference type="EMBL" id="KAJ3004045.1"/>
    </source>
</evidence>
<name>A0ACC1PYG0_9APHY</name>
<gene>
    <name evidence="1" type="ORF">NUW54_g4997</name>
</gene>
<reference evidence="1" key="1">
    <citation type="submission" date="2022-08" db="EMBL/GenBank/DDBJ databases">
        <title>Genome Sequence of Pycnoporus sanguineus.</title>
        <authorList>
            <person name="Buettner E."/>
        </authorList>
    </citation>
    <scope>NUCLEOTIDE SEQUENCE</scope>
    <source>
        <strain evidence="1">CG-C14</strain>
    </source>
</reference>
<organism evidence="1 2">
    <name type="scientific">Trametes sanguinea</name>
    <dbReference type="NCBI Taxonomy" id="158606"/>
    <lineage>
        <taxon>Eukaryota</taxon>
        <taxon>Fungi</taxon>
        <taxon>Dikarya</taxon>
        <taxon>Basidiomycota</taxon>
        <taxon>Agaricomycotina</taxon>
        <taxon>Agaricomycetes</taxon>
        <taxon>Polyporales</taxon>
        <taxon>Polyporaceae</taxon>
        <taxon>Trametes</taxon>
    </lineage>
</organism>
<dbReference type="EMBL" id="JANSHE010001187">
    <property type="protein sequence ID" value="KAJ3004045.1"/>
    <property type="molecule type" value="Genomic_DNA"/>
</dbReference>
<accession>A0ACC1PYG0</accession>
<comment type="caution">
    <text evidence="1">The sequence shown here is derived from an EMBL/GenBank/DDBJ whole genome shotgun (WGS) entry which is preliminary data.</text>
</comment>
<keyword evidence="2" id="KW-1185">Reference proteome</keyword>
<dbReference type="Proteomes" id="UP001144978">
    <property type="component" value="Unassembled WGS sequence"/>
</dbReference>
<evidence type="ECO:0000313" key="2">
    <source>
        <dbReference type="Proteomes" id="UP001144978"/>
    </source>
</evidence>
<protein>
    <submittedName>
        <fullName evidence="1">Uncharacterized protein</fullName>
    </submittedName>
</protein>
<sequence>MFALSGDSSSDLNSVEALQPWRYVVHTMTPTLAKRNNMVTGSSNDGKNEGLSRPSGSSSPGGGGKTTSSQTSPATAASVVVAIFIVASIAIWLLVSRIRRSRRSGPLPNLYNLSELSNDKPALYDVELGAPVLSKHAIDARWSGFSPVALNFASDKDRELWQATDKSSHDAATPSVRSSLPADFSLSTFNIFSRTPSPSNTLVPDDAQVFISTFIAMPSSSGPQSRGELCLGVARSTVM</sequence>